<reference evidence="1 2" key="1">
    <citation type="submission" date="2014-12" db="EMBL/GenBank/DDBJ databases">
        <title>16Stimator: statistical estimation of ribosomal gene copy numbers from draft genome assemblies.</title>
        <authorList>
            <person name="Perisin M.A."/>
            <person name="Vetter M."/>
            <person name="Gilbert J.A."/>
            <person name="Bergelson J."/>
        </authorList>
    </citation>
    <scope>NUCLEOTIDE SEQUENCE [LARGE SCALE GENOMIC DNA]</scope>
    <source>
        <strain evidence="1 2">MEJ076</strain>
    </source>
</reference>
<evidence type="ECO:0000313" key="2">
    <source>
        <dbReference type="Proteomes" id="UP000035017"/>
    </source>
</evidence>
<proteinExistence type="predicted"/>
<sequence>MVFICLHAAIAVQTAHHASIVIGGTGVIAGKPDVSGAKDRNVVNGAPAAISMINAIGVDRVTIAGNPFA</sequence>
<name>A0A0D0KPH7_AGRTU</name>
<protein>
    <submittedName>
        <fullName evidence="1">Uncharacterized protein</fullName>
    </submittedName>
</protein>
<dbReference type="EMBL" id="JXQV01000030">
    <property type="protein sequence ID" value="KIP98867.1"/>
    <property type="molecule type" value="Genomic_DNA"/>
</dbReference>
<dbReference type="AlphaFoldDB" id="A0A0D0KPH7"/>
<evidence type="ECO:0000313" key="1">
    <source>
        <dbReference type="EMBL" id="KIP98867.1"/>
    </source>
</evidence>
<comment type="caution">
    <text evidence="1">The sequence shown here is derived from an EMBL/GenBank/DDBJ whole genome shotgun (WGS) entry which is preliminary data.</text>
</comment>
<dbReference type="Proteomes" id="UP000035017">
    <property type="component" value="Unassembled WGS sequence"/>
</dbReference>
<gene>
    <name evidence="1" type="ORF">RU07_19235</name>
</gene>
<organism evidence="1 2">
    <name type="scientific">Agrobacterium tumefaciens</name>
    <dbReference type="NCBI Taxonomy" id="358"/>
    <lineage>
        <taxon>Bacteria</taxon>
        <taxon>Pseudomonadati</taxon>
        <taxon>Pseudomonadota</taxon>
        <taxon>Alphaproteobacteria</taxon>
        <taxon>Hyphomicrobiales</taxon>
        <taxon>Rhizobiaceae</taxon>
        <taxon>Rhizobium/Agrobacterium group</taxon>
        <taxon>Agrobacterium</taxon>
        <taxon>Agrobacterium tumefaciens complex</taxon>
    </lineage>
</organism>
<accession>A0A0D0KPH7</accession>